<evidence type="ECO:0000259" key="5">
    <source>
        <dbReference type="PROSITE" id="PS51755"/>
    </source>
</evidence>
<reference evidence="6 7" key="1">
    <citation type="journal article" date="2021" name="Mar. Drugs">
        <title>Genome Reduction and Secondary Metabolism of the Marine Sponge-Associated Cyanobacterium Leptothoe.</title>
        <authorList>
            <person name="Konstantinou D."/>
            <person name="Popin R.V."/>
            <person name="Fewer D.P."/>
            <person name="Sivonen K."/>
            <person name="Gkelis S."/>
        </authorList>
    </citation>
    <scope>NUCLEOTIDE SEQUENCE [LARGE SCALE GENOMIC DNA]</scope>
    <source>
        <strain evidence="6 7">TAU-MAC 1615</strain>
    </source>
</reference>
<evidence type="ECO:0000256" key="1">
    <source>
        <dbReference type="ARBA" id="ARBA00023125"/>
    </source>
</evidence>
<evidence type="ECO:0000313" key="7">
    <source>
        <dbReference type="Proteomes" id="UP001196661"/>
    </source>
</evidence>
<dbReference type="CDD" id="cd00383">
    <property type="entry name" value="trans_reg_C"/>
    <property type="match status" value="1"/>
</dbReference>
<dbReference type="InterPro" id="IPR036388">
    <property type="entry name" value="WH-like_DNA-bd_sf"/>
</dbReference>
<feature type="modified residue" description="4-aspartylphosphate" evidence="2">
    <location>
        <position position="59"/>
    </location>
</feature>
<organism evidence="6 7">
    <name type="scientific">Leptothoe kymatousa TAU-MAC 1615</name>
    <dbReference type="NCBI Taxonomy" id="2364775"/>
    <lineage>
        <taxon>Bacteria</taxon>
        <taxon>Bacillati</taxon>
        <taxon>Cyanobacteriota</taxon>
        <taxon>Cyanophyceae</taxon>
        <taxon>Nodosilineales</taxon>
        <taxon>Cymatolegaceae</taxon>
        <taxon>Leptothoe</taxon>
        <taxon>Leptothoe kymatousa</taxon>
    </lineage>
</organism>
<comment type="caution">
    <text evidence="6">The sequence shown here is derived from an EMBL/GenBank/DDBJ whole genome shotgun (WGS) entry which is preliminary data.</text>
</comment>
<dbReference type="Pfam" id="PF00486">
    <property type="entry name" value="Trans_reg_C"/>
    <property type="match status" value="1"/>
</dbReference>
<dbReference type="PROSITE" id="PS50110">
    <property type="entry name" value="RESPONSE_REGULATORY"/>
    <property type="match status" value="2"/>
</dbReference>
<dbReference type="InterPro" id="IPR016032">
    <property type="entry name" value="Sig_transdc_resp-reg_C-effctor"/>
</dbReference>
<dbReference type="Gene3D" id="3.40.50.2300">
    <property type="match status" value="3"/>
</dbReference>
<evidence type="ECO:0000256" key="2">
    <source>
        <dbReference type="PROSITE-ProRule" id="PRU00169"/>
    </source>
</evidence>
<feature type="modified residue" description="4-aspartylphosphate" evidence="2">
    <location>
        <position position="544"/>
    </location>
</feature>
<dbReference type="EMBL" id="JADOER010000015">
    <property type="protein sequence ID" value="MBT9313622.1"/>
    <property type="molecule type" value="Genomic_DNA"/>
</dbReference>
<accession>A0ABS5Y747</accession>
<dbReference type="SMART" id="SM00448">
    <property type="entry name" value="REC"/>
    <property type="match status" value="2"/>
</dbReference>
<dbReference type="SUPFAM" id="SSF52172">
    <property type="entry name" value="CheY-like"/>
    <property type="match status" value="2"/>
</dbReference>
<keyword evidence="1 3" id="KW-0238">DNA-binding</keyword>
<dbReference type="RefSeq" id="WP_215619511.1">
    <property type="nucleotide sequence ID" value="NZ_JADOER010000015.1"/>
</dbReference>
<dbReference type="SMART" id="SM00862">
    <property type="entry name" value="Trans_reg_C"/>
    <property type="match status" value="1"/>
</dbReference>
<dbReference type="PANTHER" id="PTHR48111">
    <property type="entry name" value="REGULATOR OF RPOS"/>
    <property type="match status" value="1"/>
</dbReference>
<feature type="domain" description="Response regulatory" evidence="4">
    <location>
        <begin position="10"/>
        <end position="124"/>
    </location>
</feature>
<dbReference type="PROSITE" id="PS51755">
    <property type="entry name" value="OMPR_PHOB"/>
    <property type="match status" value="1"/>
</dbReference>
<dbReference type="InterPro" id="IPR001867">
    <property type="entry name" value="OmpR/PhoB-type_DNA-bd"/>
</dbReference>
<evidence type="ECO:0000259" key="4">
    <source>
        <dbReference type="PROSITE" id="PS50110"/>
    </source>
</evidence>
<dbReference type="PANTHER" id="PTHR48111:SF15">
    <property type="entry name" value="OMPR SUBFAMILY"/>
    <property type="match status" value="1"/>
</dbReference>
<dbReference type="Pfam" id="PF00072">
    <property type="entry name" value="Response_reg"/>
    <property type="match status" value="2"/>
</dbReference>
<keyword evidence="2" id="KW-0597">Phosphoprotein</keyword>
<gene>
    <name evidence="6" type="ORF">IXB28_15520</name>
</gene>
<dbReference type="Gene3D" id="6.10.250.690">
    <property type="match status" value="1"/>
</dbReference>
<keyword evidence="7" id="KW-1185">Reference proteome</keyword>
<dbReference type="CDD" id="cd00156">
    <property type="entry name" value="REC"/>
    <property type="match status" value="1"/>
</dbReference>
<feature type="domain" description="OmpR/PhoB-type" evidence="5">
    <location>
        <begin position="132"/>
        <end position="231"/>
    </location>
</feature>
<dbReference type="Gene3D" id="1.10.10.10">
    <property type="entry name" value="Winged helix-like DNA-binding domain superfamily/Winged helix DNA-binding domain"/>
    <property type="match status" value="1"/>
</dbReference>
<dbReference type="SUPFAM" id="SSF47226">
    <property type="entry name" value="Histidine-containing phosphotransfer domain, HPT domain"/>
    <property type="match status" value="1"/>
</dbReference>
<dbReference type="InterPro" id="IPR008207">
    <property type="entry name" value="Sig_transdc_His_kin_Hpt_dom"/>
</dbReference>
<protein>
    <submittedName>
        <fullName evidence="6">Response regulator</fullName>
    </submittedName>
</protein>
<feature type="DNA-binding region" description="OmpR/PhoB-type" evidence="3">
    <location>
        <begin position="132"/>
        <end position="231"/>
    </location>
</feature>
<dbReference type="Pfam" id="PF01627">
    <property type="entry name" value="Hpt"/>
    <property type="match status" value="1"/>
</dbReference>
<sequence length="616" mass="68631">MTWLSALTMRLLLIDDDEVLLGTLMERLIKQRYAVDIATDGATAKDFLDLFTYDVIILDMLLPDIDGISLCRQLRQQAITCPIMMLTAKDNSQDKVHALDAGADDYMVKPVDFDELCARIRALLRRDAQEASSTLHWGPLSITPDTFDVHYGDHQLHMTPKEYAILELLVRHPSRVFSLNAIIENLWVFEDPPSGDAVRTHIKGMRQKLKAGGAPKDFIETIYGLGYRLKSLNNQTPAPSAAPSIPSESVNSTDIATAIAKTWTAHQDTMQERLTVLDAAVGALNCGQLNPELRQAGQSQAHKLVGALGCFGLADGSRLARELEQLLQEKTSLDPAETTRAVVLIETLKQHLHQANSDFTFSTEQLESPHIIALGQSSEFGPTLVPLGNNAGLNIEIVPDLLQAKNKIQSKTPDGLVIWCPDKEPDSSGTLALLDQLTKAKDKVAVLVVSKMEDFQQRLTWVQQGVDCFLSPDTSPQQIIKTLQQLLQKQRSDFRVMVVDDDIQVLDFLKVTFSPWGIQLFTLEDPTQLLAQLERVQPNVLVLDIDMPKANGLELCQVLRADARWQQLPILFLTVHEDMDRKKNAFKAGADDFIPKSMMVTDLPLRVLSYLQHVQP</sequence>
<feature type="domain" description="Response regulatory" evidence="4">
    <location>
        <begin position="495"/>
        <end position="611"/>
    </location>
</feature>
<name>A0ABS5Y747_9CYAN</name>
<dbReference type="InterPro" id="IPR039420">
    <property type="entry name" value="WalR-like"/>
</dbReference>
<evidence type="ECO:0000256" key="3">
    <source>
        <dbReference type="PROSITE-ProRule" id="PRU01091"/>
    </source>
</evidence>
<evidence type="ECO:0000313" key="6">
    <source>
        <dbReference type="EMBL" id="MBT9313622.1"/>
    </source>
</evidence>
<dbReference type="InterPro" id="IPR001789">
    <property type="entry name" value="Sig_transdc_resp-reg_receiver"/>
</dbReference>
<dbReference type="InterPro" id="IPR036641">
    <property type="entry name" value="HPT_dom_sf"/>
</dbReference>
<dbReference type="SUPFAM" id="SSF46894">
    <property type="entry name" value="C-terminal effector domain of the bipartite response regulators"/>
    <property type="match status" value="1"/>
</dbReference>
<dbReference type="Proteomes" id="UP001196661">
    <property type="component" value="Unassembled WGS sequence"/>
</dbReference>
<proteinExistence type="predicted"/>
<dbReference type="InterPro" id="IPR011006">
    <property type="entry name" value="CheY-like_superfamily"/>
</dbReference>